<evidence type="ECO:0000256" key="8">
    <source>
        <dbReference type="ARBA" id="ARBA00023180"/>
    </source>
</evidence>
<keyword evidence="5 10" id="KW-1133">Transmembrane helix</keyword>
<evidence type="ECO:0000313" key="14">
    <source>
        <dbReference type="EMBL" id="WEG69409.1"/>
    </source>
</evidence>
<proteinExistence type="predicted"/>
<dbReference type="GO" id="GO:0005615">
    <property type="term" value="C:extracellular space"/>
    <property type="evidence" value="ECO:0007669"/>
    <property type="project" value="TreeGrafter"/>
</dbReference>
<dbReference type="EMBL" id="OP429124">
    <property type="protein sequence ID" value="WEG69270.1"/>
    <property type="molecule type" value="Genomic_DNA"/>
</dbReference>
<dbReference type="InterPro" id="IPR007110">
    <property type="entry name" value="Ig-like_dom"/>
</dbReference>
<dbReference type="EMBL" id="OP429126">
    <property type="protein sequence ID" value="WEG69547.1"/>
    <property type="molecule type" value="Genomic_DNA"/>
</dbReference>
<keyword evidence="4" id="KW-0391">Immunity</keyword>
<dbReference type="InterPro" id="IPR050208">
    <property type="entry name" value="MHC_class-I_related"/>
</dbReference>
<evidence type="ECO:0000256" key="10">
    <source>
        <dbReference type="SAM" id="Phobius"/>
    </source>
</evidence>
<dbReference type="SMART" id="SM00407">
    <property type="entry name" value="IGc1"/>
    <property type="match status" value="1"/>
</dbReference>
<reference evidence="16" key="2">
    <citation type="submission" date="2023-06" db="EMBL/GenBank/DDBJ databases">
        <title>Isolation and genome sequencing of cytomegaloviruses from Natal multimammate mice (Mastomys natalensis).</title>
        <authorList>
            <person name="Jarvis M.A."/>
            <person name="Davison A.J."/>
        </authorList>
    </citation>
    <scope>NUCLEOTIDE SEQUENCE</scope>
    <source>
        <strain evidence="12">Mnat18</strain>
        <strain evidence="13">Mnat19</strain>
        <strain evidence="15">Mnat2</strain>
        <strain evidence="14">Mnat29</strain>
        <strain evidence="16">Mnat33</strain>
    </source>
</reference>
<evidence type="ECO:0000256" key="9">
    <source>
        <dbReference type="SAM" id="MobiDB-lite"/>
    </source>
</evidence>
<organism evidence="16">
    <name type="scientific">Mastomys natalensis cytomegalovirus 2</name>
    <dbReference type="NCBI Taxonomy" id="2973540"/>
    <lineage>
        <taxon>Viruses</taxon>
        <taxon>Duplodnaviria</taxon>
        <taxon>Heunggongvirae</taxon>
        <taxon>Peploviricota</taxon>
        <taxon>Herviviricetes</taxon>
        <taxon>Herpesvirales</taxon>
        <taxon>Orthoherpesviridae</taxon>
        <taxon>Betaherpesvirinae</taxon>
        <taxon>Muromegalovirus</taxon>
    </lineage>
</organism>
<feature type="domain" description="Ig-like" evidence="11">
    <location>
        <begin position="161"/>
        <end position="251"/>
    </location>
</feature>
<dbReference type="EMBL" id="OP429123">
    <property type="protein sequence ID" value="WEG69132.1"/>
    <property type="molecule type" value="Genomic_DNA"/>
</dbReference>
<accession>A0A9Y1IMT9</accession>
<dbReference type="InterPro" id="IPR037055">
    <property type="entry name" value="MHC_I-like_Ag-recog_sf"/>
</dbReference>
<dbReference type="EMBL" id="OP429127">
    <property type="protein sequence ID" value="WEG69685.1"/>
    <property type="molecule type" value="Genomic_DNA"/>
</dbReference>
<dbReference type="PANTHER" id="PTHR16675">
    <property type="entry name" value="MHC CLASS I-RELATED"/>
    <property type="match status" value="1"/>
</dbReference>
<dbReference type="PANTHER" id="PTHR16675:SF242">
    <property type="entry name" value="MAJOR HISTOCOMPATIBILITY COMPLEX CLASS I-RELATED GENE PROTEIN"/>
    <property type="match status" value="1"/>
</dbReference>
<dbReference type="InterPro" id="IPR013783">
    <property type="entry name" value="Ig-like_fold"/>
</dbReference>
<dbReference type="Gene3D" id="2.60.40.10">
    <property type="entry name" value="Immunoglobulins"/>
    <property type="match status" value="1"/>
</dbReference>
<evidence type="ECO:0000256" key="3">
    <source>
        <dbReference type="ARBA" id="ARBA00022729"/>
    </source>
</evidence>
<keyword evidence="7" id="KW-1015">Disulfide bond</keyword>
<evidence type="ECO:0000256" key="1">
    <source>
        <dbReference type="ARBA" id="ARBA00004479"/>
    </source>
</evidence>
<evidence type="ECO:0000256" key="7">
    <source>
        <dbReference type="ARBA" id="ARBA00023157"/>
    </source>
</evidence>
<evidence type="ECO:0000313" key="13">
    <source>
        <dbReference type="EMBL" id="WEG69270.1"/>
    </source>
</evidence>
<dbReference type="EMBL" id="OP429141">
    <property type="protein sequence ID" value="WEG71638.1"/>
    <property type="molecule type" value="Genomic_DNA"/>
</dbReference>
<keyword evidence="2 10" id="KW-0812">Transmembrane</keyword>
<dbReference type="SUPFAM" id="SSF54452">
    <property type="entry name" value="MHC antigen-recognition domain"/>
    <property type="match status" value="1"/>
</dbReference>
<dbReference type="Gene3D" id="3.30.500.10">
    <property type="entry name" value="MHC class I-like antigen recognition-like"/>
    <property type="match status" value="1"/>
</dbReference>
<comment type="subcellular location">
    <subcellularLocation>
        <location evidence="1">Membrane</location>
        <topology evidence="1">Single-pass type I membrane protein</topology>
    </subcellularLocation>
</comment>
<evidence type="ECO:0000256" key="6">
    <source>
        <dbReference type="ARBA" id="ARBA00023136"/>
    </source>
</evidence>
<dbReference type="InterPro" id="IPR036179">
    <property type="entry name" value="Ig-like_dom_sf"/>
</dbReference>
<dbReference type="SUPFAM" id="SSF48726">
    <property type="entry name" value="Immunoglobulin"/>
    <property type="match status" value="1"/>
</dbReference>
<feature type="region of interest" description="Disordered" evidence="9">
    <location>
        <begin position="296"/>
        <end position="322"/>
    </location>
</feature>
<evidence type="ECO:0000313" key="16">
    <source>
        <dbReference type="EMBL" id="WEG69685.1"/>
    </source>
</evidence>
<evidence type="ECO:0000256" key="5">
    <source>
        <dbReference type="ARBA" id="ARBA00022989"/>
    </source>
</evidence>
<feature type="compositionally biased region" description="Basic residues" evidence="9">
    <location>
        <begin position="296"/>
        <end position="317"/>
    </location>
</feature>
<evidence type="ECO:0000313" key="15">
    <source>
        <dbReference type="EMBL" id="WEG69547.1"/>
    </source>
</evidence>
<dbReference type="GO" id="GO:0006955">
    <property type="term" value="P:immune response"/>
    <property type="evidence" value="ECO:0007669"/>
    <property type="project" value="TreeGrafter"/>
</dbReference>
<dbReference type="InterPro" id="IPR011162">
    <property type="entry name" value="MHC_I/II-like_Ag-recog"/>
</dbReference>
<keyword evidence="8" id="KW-0325">Glycoprotein</keyword>
<evidence type="ECO:0000313" key="12">
    <source>
        <dbReference type="EMBL" id="WEG69132.1"/>
    </source>
</evidence>
<reference evidence="16" key="1">
    <citation type="submission" date="2022-09" db="EMBL/GenBank/DDBJ databases">
        <authorList>
            <person name="Vucak M."/>
            <person name="Davison A.J."/>
        </authorList>
    </citation>
    <scope>NUCLEOTIDE SEQUENCE</scope>
    <source>
        <strain evidence="12">Mnat18</strain>
        <strain evidence="13">Mnat19</strain>
        <strain evidence="15">Mnat2</strain>
        <strain evidence="14">Mnat29</strain>
        <strain evidence="16">Mnat33</strain>
    </source>
</reference>
<evidence type="ECO:0000256" key="2">
    <source>
        <dbReference type="ARBA" id="ARBA00022692"/>
    </source>
</evidence>
<keyword evidence="3" id="KW-0732">Signal</keyword>
<dbReference type="EMBL" id="OP429125">
    <property type="protein sequence ID" value="WEG69409.1"/>
    <property type="molecule type" value="Genomic_DNA"/>
</dbReference>
<protein>
    <submittedName>
        <fullName evidence="16">Membrane protein m144</fullName>
    </submittedName>
</protein>
<name>A0A9Y1IMT9_9BETA</name>
<gene>
    <name evidence="16" type="primary">m144</name>
</gene>
<dbReference type="InterPro" id="IPR003597">
    <property type="entry name" value="Ig_C1-set"/>
</dbReference>
<dbReference type="EMBL" id="OP429139">
    <property type="protein sequence ID" value="WEG71359.1"/>
    <property type="molecule type" value="Genomic_DNA"/>
</dbReference>
<evidence type="ECO:0000256" key="4">
    <source>
        <dbReference type="ARBA" id="ARBA00022859"/>
    </source>
</evidence>
<sequence length="346" mass="39728">MKTFGVCVFFFSLLYAWSYRDRTIDPGLRYAYTIVMDSKDGTPSCFATGYVDGESFVAHSNGKTHRIGSWLLEHSLKDEEQSFSTQCHDMGNELRIMMNNSKVAGIKTLQLDVGCKSTFGRKYVYNGEDIRPYTLNGTSNPTCRSKLQLYRALVAAAAKFPELEVERKIMRRQDMARLRCIARDFYPADLELQWWRESDGRFNIIADSDIRDSLPSGDGVYQRHVDITVNIGDESLYTCRVRGVATKRELEIIKWRGSAKKSDDSFFFTALFLPIVIVAGILILVVVIRRKNKSSRPRSSLRKHRRTVNRRPSYRVNRHTEPPHQAPVTIWIKAEDILTDDLHSTP</sequence>
<keyword evidence="6 10" id="KW-0472">Membrane</keyword>
<dbReference type="GO" id="GO:0016020">
    <property type="term" value="C:membrane"/>
    <property type="evidence" value="ECO:0007669"/>
    <property type="project" value="UniProtKB-SubCell"/>
</dbReference>
<dbReference type="PROSITE" id="PS50835">
    <property type="entry name" value="IG_LIKE"/>
    <property type="match status" value="1"/>
</dbReference>
<evidence type="ECO:0000259" key="11">
    <source>
        <dbReference type="PROSITE" id="PS50835"/>
    </source>
</evidence>
<feature type="transmembrane region" description="Helical" evidence="10">
    <location>
        <begin position="266"/>
        <end position="288"/>
    </location>
</feature>
<dbReference type="Pfam" id="PF07654">
    <property type="entry name" value="C1-set"/>
    <property type="match status" value="1"/>
</dbReference>